<organism evidence="1 2">
    <name type="scientific">Planoprotostelium fungivorum</name>
    <dbReference type="NCBI Taxonomy" id="1890364"/>
    <lineage>
        <taxon>Eukaryota</taxon>
        <taxon>Amoebozoa</taxon>
        <taxon>Evosea</taxon>
        <taxon>Variosea</taxon>
        <taxon>Cavosteliida</taxon>
        <taxon>Cavosteliaceae</taxon>
        <taxon>Planoprotostelium</taxon>
    </lineage>
</organism>
<reference evidence="1 2" key="1">
    <citation type="journal article" date="2018" name="Genome Biol. Evol.">
        <title>Multiple Roots of Fruiting Body Formation in Amoebozoa.</title>
        <authorList>
            <person name="Hillmann F."/>
            <person name="Forbes G."/>
            <person name="Novohradska S."/>
            <person name="Ferling I."/>
            <person name="Riege K."/>
            <person name="Groth M."/>
            <person name="Westermann M."/>
            <person name="Marz M."/>
            <person name="Spaller T."/>
            <person name="Winckler T."/>
            <person name="Schaap P."/>
            <person name="Glockner G."/>
        </authorList>
    </citation>
    <scope>NUCLEOTIDE SEQUENCE [LARGE SCALE GENOMIC DNA]</scope>
    <source>
        <strain evidence="1 2">Jena</strain>
    </source>
</reference>
<dbReference type="AlphaFoldDB" id="A0A2P6NJH0"/>
<accession>A0A2P6NJH0</accession>
<sequence>MVDRATDVASASELLTPTWGFCDIGHSPDNRYGKESCRNATLLNALTVGIGYQ</sequence>
<dbReference type="InParanoid" id="A0A2P6NJH0"/>
<proteinExistence type="predicted"/>
<protein>
    <submittedName>
        <fullName evidence="1">Uncharacterized protein</fullName>
    </submittedName>
</protein>
<comment type="caution">
    <text evidence="1">The sequence shown here is derived from an EMBL/GenBank/DDBJ whole genome shotgun (WGS) entry which is preliminary data.</text>
</comment>
<dbReference type="Proteomes" id="UP000241769">
    <property type="component" value="Unassembled WGS sequence"/>
</dbReference>
<evidence type="ECO:0000313" key="2">
    <source>
        <dbReference type="Proteomes" id="UP000241769"/>
    </source>
</evidence>
<gene>
    <name evidence="1" type="ORF">PROFUN_04073</name>
</gene>
<keyword evidence="2" id="KW-1185">Reference proteome</keyword>
<name>A0A2P6NJH0_9EUKA</name>
<dbReference type="EMBL" id="MDYQ01000069">
    <property type="protein sequence ID" value="PRP84082.1"/>
    <property type="molecule type" value="Genomic_DNA"/>
</dbReference>
<evidence type="ECO:0000313" key="1">
    <source>
        <dbReference type="EMBL" id="PRP84082.1"/>
    </source>
</evidence>